<dbReference type="GO" id="GO:0019033">
    <property type="term" value="C:viral tegument"/>
    <property type="evidence" value="ECO:0007669"/>
    <property type="project" value="InterPro"/>
</dbReference>
<protein>
    <submittedName>
        <fullName evidence="6">ORF63</fullName>
    </submittedName>
</protein>
<keyword evidence="4" id="KW-0946">Virion</keyword>
<proteinExistence type="inferred from homology"/>
<evidence type="ECO:0000256" key="1">
    <source>
        <dbReference type="ARBA" id="ARBA00022562"/>
    </source>
</evidence>
<gene>
    <name evidence="6" type="primary">ORF63</name>
</gene>
<reference evidence="6" key="1">
    <citation type="journal article" date="2015" name="J. Virol.">
        <title>Whole-Genome Sequencing of Kaposi's Sarcoma-Associated Herpesvirus from Zambian Kaposi's Sarcoma Biopsy Specimens Reveals Unique Viral Diversity.</title>
        <authorList>
            <person name="Olp L.N."/>
            <person name="Jeanniard A."/>
            <person name="Marimo C."/>
            <person name="West J.T."/>
            <person name="Wood C."/>
        </authorList>
    </citation>
    <scope>NUCLEOTIDE SEQUENCE</scope>
    <source>
        <strain evidence="6">ZM027</strain>
    </source>
</reference>
<evidence type="ECO:0000313" key="6">
    <source>
        <dbReference type="EMBL" id="ALH44310.1"/>
    </source>
</evidence>
<keyword evidence="3" id="KW-1040">Host Golgi apparatus</keyword>
<keyword evidence="5" id="KW-1035">Host cytoplasm</keyword>
<evidence type="ECO:0000256" key="3">
    <source>
        <dbReference type="ARBA" id="ARBA00022812"/>
    </source>
</evidence>
<evidence type="ECO:0000256" key="5">
    <source>
        <dbReference type="ARBA" id="ARBA00023200"/>
    </source>
</evidence>
<sequence>MDGTDALEKLTKGLSGGGGSLHQTKLLMEFQLRGLPVPALLNNSTTEQFLNTVAQLPTDLSKFIRDYRVFALVRAAYFLEPPSSIDPLEAARAIGRLVDILSSQPPQNTAPAQPPTSDDTLNNCTLLKLLAHYADQIAGFKTPALPPVPPGIIGLFTCVEQMYHACFQKYWVAALPPMWILTYDPPTSPLQDWLIVAYGNKEGLLLPSGIPSEEVLAKTLVTEHHELFVSRSNSTETAVTMPVSKERALAIYRVFAKGEVVAENTPILAFTDVELSTLKPHYLFIYDFIIEALCKSYTYSCTQARLESFLSRGIDFMTDLGQYLDTATSGKQQLTHSQIKEIKYRLLSCGLSASACDVFRTVIMTLPYRPTPNLANLSTFMGMVHQLTMFGHYFYRCLGSYSPTGLAFTELQKILTRASAEQTERNPWRHPGISDIPLRWKISRALAFFVPPAPINTLQRVYAALPSQLMRAIFEISVKTTWGGAVPANLARDIDTGPNTQHISSTPPPTLKDVETYCQGLRVGDTEYDEDIVRSPLFADAFTKSHLLPILREVLENRLQKNRALFQIRWLIIFAAEAATGLIPARRPLARAYFHIMDILDERHSQDALYNLLDCVQELFTHIRQVVPDAQCPHAFLQSLFVFQFRPFVLKHQQGVTLFLDGLQTSLPPVISLANLGDKLCRLEFEYDSEGDFVRVPVAPPEQPPHVHLSHFKKTIQTIEQATREATVAMTTIAKPIYPAYIRLLQRLEYLNRLNHHILRIPFPQDALSELQETYLAAFARLTKLAADAANTCSYSLTKYFGVLFQHQLVPTAIVKKLLHFDEAKDTTEAFLQSLAQPVVQVQRQGAASGSGVLTQKELELLNKINPQFTDAQANIPPSIKRSYSNKYDVPEVSVDWETYSRSAFEAPDDELRFVPLTLAGLRKLFVE</sequence>
<keyword evidence="2" id="KW-0920">Virion tegument</keyword>
<dbReference type="HAMAP" id="MF_04043">
    <property type="entry name" value="HSV_ITP"/>
    <property type="match status" value="1"/>
</dbReference>
<name>A0A0N7GEN6_HHV8</name>
<organism evidence="6">
    <name type="scientific">Human herpesvirus 8</name>
    <name type="common">HHV-8</name>
    <name type="synonym">Kaposi's sarcoma-associated herpesvirus</name>
    <dbReference type="NCBI Taxonomy" id="37296"/>
    <lineage>
        <taxon>Viruses</taxon>
        <taxon>Duplodnaviria</taxon>
        <taxon>Heunggongvirae</taxon>
        <taxon>Peploviricota</taxon>
        <taxon>Herviviricetes</taxon>
        <taxon>Herpesvirales</taxon>
        <taxon>Orthoherpesviridae</taxon>
        <taxon>Gammaherpesvirinae</taxon>
        <taxon>Rhadinovirus</taxon>
        <taxon>Rhadinovirus humangamma8</taxon>
    </lineage>
</organism>
<evidence type="ECO:0000256" key="4">
    <source>
        <dbReference type="ARBA" id="ARBA00022844"/>
    </source>
</evidence>
<dbReference type="GO" id="GO:0019068">
    <property type="term" value="P:virion assembly"/>
    <property type="evidence" value="ECO:0007669"/>
    <property type="project" value="InterPro"/>
</dbReference>
<organismHost>
    <name type="scientific">Homo sapiens</name>
    <name type="common">Human</name>
    <dbReference type="NCBI Taxonomy" id="9606"/>
</organismHost>
<dbReference type="InterPro" id="IPR007611">
    <property type="entry name" value="Herpes_U30"/>
</dbReference>
<evidence type="ECO:0000256" key="2">
    <source>
        <dbReference type="ARBA" id="ARBA00022580"/>
    </source>
</evidence>
<keyword evidence="1" id="KW-1048">Host nucleus</keyword>
<dbReference type="Pfam" id="PF04523">
    <property type="entry name" value="Herpes_U30"/>
    <property type="match status" value="1"/>
</dbReference>
<dbReference type="EMBL" id="KT271454">
    <property type="protein sequence ID" value="ALH44310.1"/>
    <property type="molecule type" value="Genomic_DNA"/>
</dbReference>
<accession>A0A0N7GEN6</accession>
<dbReference type="InterPro" id="IPR034738">
    <property type="entry name" value="HSV_ITP"/>
</dbReference>